<keyword evidence="2" id="KW-1185">Reference proteome</keyword>
<dbReference type="Proteomes" id="UP001060170">
    <property type="component" value="Chromosome 8"/>
</dbReference>
<dbReference type="EMBL" id="CM045872">
    <property type="protein sequence ID" value="KAI7949107.1"/>
    <property type="molecule type" value="Genomic_DNA"/>
</dbReference>
<reference evidence="2" key="2">
    <citation type="journal article" date="2018" name="Mol. Plant Microbe Interact.">
        <title>Genome sequence resources for the wheat stripe rust pathogen (Puccinia striiformis f. sp. tritici) and the barley stripe rust pathogen (Puccinia striiformis f. sp. hordei).</title>
        <authorList>
            <person name="Xia C."/>
            <person name="Wang M."/>
            <person name="Yin C."/>
            <person name="Cornejo O.E."/>
            <person name="Hulbert S.H."/>
            <person name="Chen X."/>
        </authorList>
    </citation>
    <scope>NUCLEOTIDE SEQUENCE [LARGE SCALE GENOMIC DNA]</scope>
    <source>
        <strain evidence="2">93-210</strain>
    </source>
</reference>
<evidence type="ECO:0000313" key="2">
    <source>
        <dbReference type="Proteomes" id="UP001060170"/>
    </source>
</evidence>
<reference evidence="1 2" key="3">
    <citation type="journal article" date="2022" name="Microbiol. Spectr.">
        <title>Folding features and dynamics of 3D genome architecture in plant fungal pathogens.</title>
        <authorList>
            <person name="Xia C."/>
        </authorList>
    </citation>
    <scope>NUCLEOTIDE SEQUENCE [LARGE SCALE GENOMIC DNA]</scope>
    <source>
        <strain evidence="1 2">93-210</strain>
    </source>
</reference>
<sequence length="101" mass="11829">MKLVLKLQAETEETLNQTIRAIDDIIPGKLPKPNQTHDQIFREFKCYRLRGLNGAIRRDMRREINIFFRIANGLLNHFSLDQTTSKLTYYAHGLISTRRSP</sequence>
<accession>A0ACC0EB90</accession>
<proteinExistence type="predicted"/>
<reference evidence="2" key="1">
    <citation type="journal article" date="2018" name="BMC Genomics">
        <title>Genomic insights into host adaptation between the wheat stripe rust pathogen (Puccinia striiformis f. sp. tritici) and the barley stripe rust pathogen (Puccinia striiformis f. sp. hordei).</title>
        <authorList>
            <person name="Xia C."/>
            <person name="Wang M."/>
            <person name="Yin C."/>
            <person name="Cornejo O.E."/>
            <person name="Hulbert S.H."/>
            <person name="Chen X."/>
        </authorList>
    </citation>
    <scope>NUCLEOTIDE SEQUENCE [LARGE SCALE GENOMIC DNA]</scope>
    <source>
        <strain evidence="2">93-210</strain>
    </source>
</reference>
<gene>
    <name evidence="1" type="ORF">MJO28_007928</name>
</gene>
<comment type="caution">
    <text evidence="1">The sequence shown here is derived from an EMBL/GenBank/DDBJ whole genome shotgun (WGS) entry which is preliminary data.</text>
</comment>
<organism evidence="1 2">
    <name type="scientific">Puccinia striiformis f. sp. tritici</name>
    <dbReference type="NCBI Taxonomy" id="168172"/>
    <lineage>
        <taxon>Eukaryota</taxon>
        <taxon>Fungi</taxon>
        <taxon>Dikarya</taxon>
        <taxon>Basidiomycota</taxon>
        <taxon>Pucciniomycotina</taxon>
        <taxon>Pucciniomycetes</taxon>
        <taxon>Pucciniales</taxon>
        <taxon>Pucciniaceae</taxon>
        <taxon>Puccinia</taxon>
    </lineage>
</organism>
<evidence type="ECO:0000313" key="1">
    <source>
        <dbReference type="EMBL" id="KAI7949107.1"/>
    </source>
</evidence>
<name>A0ACC0EB90_9BASI</name>
<protein>
    <submittedName>
        <fullName evidence="1">Uncharacterized protein</fullName>
    </submittedName>
</protein>